<protein>
    <submittedName>
        <fullName evidence="2">Uncharacterized protein</fullName>
    </submittedName>
</protein>
<keyword evidence="3" id="KW-1185">Reference proteome</keyword>
<organism evidence="2 3">
    <name type="scientific">Paralvinella palmiformis</name>
    <dbReference type="NCBI Taxonomy" id="53620"/>
    <lineage>
        <taxon>Eukaryota</taxon>
        <taxon>Metazoa</taxon>
        <taxon>Spiralia</taxon>
        <taxon>Lophotrochozoa</taxon>
        <taxon>Annelida</taxon>
        <taxon>Polychaeta</taxon>
        <taxon>Sedentaria</taxon>
        <taxon>Canalipalpata</taxon>
        <taxon>Terebellida</taxon>
        <taxon>Terebelliformia</taxon>
        <taxon>Alvinellidae</taxon>
        <taxon>Paralvinella</taxon>
    </lineage>
</organism>
<dbReference type="AlphaFoldDB" id="A0AAD9JFC9"/>
<accession>A0AAD9JFC9</accession>
<keyword evidence="1" id="KW-0812">Transmembrane</keyword>
<evidence type="ECO:0000313" key="2">
    <source>
        <dbReference type="EMBL" id="KAK2152112.1"/>
    </source>
</evidence>
<evidence type="ECO:0000256" key="1">
    <source>
        <dbReference type="SAM" id="Phobius"/>
    </source>
</evidence>
<proteinExistence type="predicted"/>
<comment type="caution">
    <text evidence="2">The sequence shown here is derived from an EMBL/GenBank/DDBJ whole genome shotgun (WGS) entry which is preliminary data.</text>
</comment>
<dbReference type="Proteomes" id="UP001208570">
    <property type="component" value="Unassembled WGS sequence"/>
</dbReference>
<reference evidence="2" key="1">
    <citation type="journal article" date="2023" name="Mol. Biol. Evol.">
        <title>Third-Generation Sequencing Reveals the Adaptive Role of the Epigenome in Three Deep-Sea Polychaetes.</title>
        <authorList>
            <person name="Perez M."/>
            <person name="Aroh O."/>
            <person name="Sun Y."/>
            <person name="Lan Y."/>
            <person name="Juniper S.K."/>
            <person name="Young C.R."/>
            <person name="Angers B."/>
            <person name="Qian P.Y."/>
        </authorList>
    </citation>
    <scope>NUCLEOTIDE SEQUENCE</scope>
    <source>
        <strain evidence="2">P08H-3</strain>
    </source>
</reference>
<name>A0AAD9JFC9_9ANNE</name>
<evidence type="ECO:0000313" key="3">
    <source>
        <dbReference type="Proteomes" id="UP001208570"/>
    </source>
</evidence>
<sequence>MCTIILYSVYILIIVCVTCCACWILLVIR</sequence>
<keyword evidence="1" id="KW-0472">Membrane</keyword>
<feature type="transmembrane region" description="Helical" evidence="1">
    <location>
        <begin position="6"/>
        <end position="28"/>
    </location>
</feature>
<keyword evidence="1" id="KW-1133">Transmembrane helix</keyword>
<gene>
    <name evidence="2" type="ORF">LSH36_339g01020</name>
</gene>
<dbReference type="EMBL" id="JAODUP010000339">
    <property type="protein sequence ID" value="KAK2152112.1"/>
    <property type="molecule type" value="Genomic_DNA"/>
</dbReference>